<dbReference type="STRING" id="671987.R0KSB0"/>
<dbReference type="GO" id="GO:0090173">
    <property type="term" value="P:regulation of synaptonemal complex assembly"/>
    <property type="evidence" value="ECO:0007669"/>
    <property type="project" value="InterPro"/>
</dbReference>
<dbReference type="Proteomes" id="UP000016935">
    <property type="component" value="Unassembled WGS sequence"/>
</dbReference>
<dbReference type="InterPro" id="IPR011990">
    <property type="entry name" value="TPR-like_helical_dom_sf"/>
</dbReference>
<organism evidence="3 4">
    <name type="scientific">Exserohilum turcicum (strain 28A)</name>
    <name type="common">Northern leaf blight fungus</name>
    <name type="synonym">Setosphaeria turcica</name>
    <dbReference type="NCBI Taxonomy" id="671987"/>
    <lineage>
        <taxon>Eukaryota</taxon>
        <taxon>Fungi</taxon>
        <taxon>Dikarya</taxon>
        <taxon>Ascomycota</taxon>
        <taxon>Pezizomycotina</taxon>
        <taxon>Dothideomycetes</taxon>
        <taxon>Pleosporomycetidae</taxon>
        <taxon>Pleosporales</taxon>
        <taxon>Pleosporineae</taxon>
        <taxon>Pleosporaceae</taxon>
        <taxon>Exserohilum</taxon>
    </lineage>
</organism>
<dbReference type="HOGENOM" id="CLU_001453_0_0_1"/>
<gene>
    <name evidence="3" type="ORF">SETTUDRAFT_24797</name>
</gene>
<protein>
    <recommendedName>
        <fullName evidence="2">Protein ZIP4 homolog</fullName>
    </recommendedName>
</protein>
<dbReference type="Gene3D" id="1.25.40.10">
    <property type="entry name" value="Tetratricopeptide repeat domain"/>
    <property type="match status" value="1"/>
</dbReference>
<dbReference type="eggNOG" id="KOG4814">
    <property type="taxonomic scope" value="Eukaryota"/>
</dbReference>
<evidence type="ECO:0000313" key="3">
    <source>
        <dbReference type="EMBL" id="EOA90657.1"/>
    </source>
</evidence>
<dbReference type="AlphaFoldDB" id="R0KSB0"/>
<keyword evidence="1" id="KW-0469">Meiosis</keyword>
<dbReference type="GO" id="GO:0051321">
    <property type="term" value="P:meiotic cell cycle"/>
    <property type="evidence" value="ECO:0007669"/>
    <property type="project" value="UniProtKB-KW"/>
</dbReference>
<dbReference type="InterPro" id="IPR013940">
    <property type="entry name" value="Spo22/ZIP4/TEX11"/>
</dbReference>
<dbReference type="Pfam" id="PF08631">
    <property type="entry name" value="SPO22"/>
    <property type="match status" value="1"/>
</dbReference>
<reference evidence="3 4" key="1">
    <citation type="journal article" date="2012" name="PLoS Pathog.">
        <title>Diverse lifestyles and strategies of plant pathogenesis encoded in the genomes of eighteen Dothideomycetes fungi.</title>
        <authorList>
            <person name="Ohm R.A."/>
            <person name="Feau N."/>
            <person name="Henrissat B."/>
            <person name="Schoch C.L."/>
            <person name="Horwitz B.A."/>
            <person name="Barry K.W."/>
            <person name="Condon B.J."/>
            <person name="Copeland A.C."/>
            <person name="Dhillon B."/>
            <person name="Glaser F."/>
            <person name="Hesse C.N."/>
            <person name="Kosti I."/>
            <person name="LaButti K."/>
            <person name="Lindquist E.A."/>
            <person name="Lucas S."/>
            <person name="Salamov A.A."/>
            <person name="Bradshaw R.E."/>
            <person name="Ciuffetti L."/>
            <person name="Hamelin R.C."/>
            <person name="Kema G.H.J."/>
            <person name="Lawrence C."/>
            <person name="Scott J.A."/>
            <person name="Spatafora J.W."/>
            <person name="Turgeon B.G."/>
            <person name="de Wit P.J.G.M."/>
            <person name="Zhong S."/>
            <person name="Goodwin S.B."/>
            <person name="Grigoriev I.V."/>
        </authorList>
    </citation>
    <scope>NUCLEOTIDE SEQUENCE [LARGE SCALE GENOMIC DNA]</scope>
    <source>
        <strain evidence="4">28A</strain>
    </source>
</reference>
<evidence type="ECO:0000256" key="2">
    <source>
        <dbReference type="ARBA" id="ARBA00031845"/>
    </source>
</evidence>
<evidence type="ECO:0000256" key="1">
    <source>
        <dbReference type="ARBA" id="ARBA00023254"/>
    </source>
</evidence>
<reference evidence="3 4" key="2">
    <citation type="journal article" date="2013" name="PLoS Genet.">
        <title>Comparative genome structure, secondary metabolite, and effector coding capacity across Cochliobolus pathogens.</title>
        <authorList>
            <person name="Condon B.J."/>
            <person name="Leng Y."/>
            <person name="Wu D."/>
            <person name="Bushley K.E."/>
            <person name="Ohm R.A."/>
            <person name="Otillar R."/>
            <person name="Martin J."/>
            <person name="Schackwitz W."/>
            <person name="Grimwood J."/>
            <person name="MohdZainudin N."/>
            <person name="Xue C."/>
            <person name="Wang R."/>
            <person name="Manning V.A."/>
            <person name="Dhillon B."/>
            <person name="Tu Z.J."/>
            <person name="Steffenson B.J."/>
            <person name="Salamov A."/>
            <person name="Sun H."/>
            <person name="Lowry S."/>
            <person name="LaButti K."/>
            <person name="Han J."/>
            <person name="Copeland A."/>
            <person name="Lindquist E."/>
            <person name="Barry K."/>
            <person name="Schmutz J."/>
            <person name="Baker S.E."/>
            <person name="Ciuffetti L.M."/>
            <person name="Grigoriev I.V."/>
            <person name="Zhong S."/>
            <person name="Turgeon B.G."/>
        </authorList>
    </citation>
    <scope>NUCLEOTIDE SEQUENCE [LARGE SCALE GENOMIC DNA]</scope>
    <source>
        <strain evidence="4">28A</strain>
    </source>
</reference>
<dbReference type="PANTHER" id="PTHR40375">
    <property type="entry name" value="SPORULATION-SPECIFIC PROTEIN 22"/>
    <property type="match status" value="1"/>
</dbReference>
<sequence length="944" mass="106727">MPSAQSMVKAEREKKLKAILSFASVLIQRLEAGTDTTIADDIQAQIHLLPFPASPIVLAKQEELDTLGTELWNLTTRLGRDEAGTNKPPSDAAARKSRALPFLRAFAFLLLDSAGGQGNKGGQCKNCIRLIKVALKAARVCIRDNELGIATKVLERAADYQHVLSQEGEDNRREERELADGLSAQYFAVRTTLAWRQDRMDTAEHMFTKCKQLLTAPTPATSEVLADLLYEIGKGALAKRDYSLASRWLERAHDILEGQDLGMLSLEVGELRLCIMQGIAQAYMKTRTPETQDKAWQMVKLMETDFGDKMVVSLLKLELLSEAETIDTTEFYNVLLRMIRTIVLNETNFKTIMHHIHKLKDHNNAMAMKALEGLMNIRLFREENPQWIEKAIITRIWFGSTNFSENALEQLQEYLDNVSQNFPAALSAPATHAAQTLLWKTVEAATTQEQYKSAETWCRLCLHPLFDKAGSQNKAKVSRKIVQCALAQLDFDAARSAHAQMTESSRDEPVTRYLMYKVGLQSGDTDFATECLDHICRSSVKDATLLYACVMEAQSAGNKRQAINALRKVLEKYEHGAPAGIHLPALLRSTARMLQSELVKDGNIDTVILDQLCAVFEGACNQAKASRTRPSTPAKELFTAVEFEWFSKNAYNLSLKYCVEIPPNFLIRLLRCCTEFIKLLKEKEHPKEKDDICLRLVFCEFLAACTCTTLARAEDNIEQNAQHYLEARNHSQNFRRAASEVIDVLGGSAQADMIAKHFQIVKLELEAVLKLRKWDELDELFGQCWKYKSPDHYETLADLVLVIHGCIVQAELDTKYQKKVLSVLEKIVSLVSRQPGSDVPKLSRWLRCLFSLSLPFDDDFSLKCIDQVTLIAAKQSETERYPKTELEWLATTAFNRAVDYYVQENDEKAKKWAGKAFNVAQWIEDKGATRDFLMSRFSTLKFNE</sequence>
<name>R0KSB0_EXST2</name>
<dbReference type="EMBL" id="KB908482">
    <property type="protein sequence ID" value="EOA90657.1"/>
    <property type="molecule type" value="Genomic_DNA"/>
</dbReference>
<dbReference type="OrthoDB" id="65716at2759"/>
<dbReference type="RefSeq" id="XP_008021197.1">
    <property type="nucleotide sequence ID" value="XM_008023006.1"/>
</dbReference>
<keyword evidence="4" id="KW-1185">Reference proteome</keyword>
<accession>R0KSB0</accession>
<dbReference type="GeneID" id="19402835"/>
<evidence type="ECO:0000313" key="4">
    <source>
        <dbReference type="Proteomes" id="UP000016935"/>
    </source>
</evidence>
<dbReference type="PANTHER" id="PTHR40375:SF2">
    <property type="entry name" value="SPORULATION-SPECIFIC PROTEIN 22"/>
    <property type="match status" value="1"/>
</dbReference>
<proteinExistence type="predicted"/>
<dbReference type="InterPro" id="IPR039057">
    <property type="entry name" value="Spo22/ZIP4"/>
</dbReference>